<dbReference type="AlphaFoldDB" id="A0A9P1IL67"/>
<feature type="compositionally biased region" description="Low complexity" evidence="1">
    <location>
        <begin position="511"/>
        <end position="531"/>
    </location>
</feature>
<sequence length="531" mass="60328">MSDDEAQGPTSPSNRYHYSYKRKNLAALPNPGNHNETSKLREEPMMMPIPETIVNEAEMMRLKRDTKHLAFPIVLEIFHDRGCNVDDTINYCKNLVVPNLVCKVSEQLIAASSCGLKRQTTSTVISKNPQYHRFFLRKYFKEESKHLVAFYQNNKKKLPVLSRSRHSRQADAKQAEYLRNLNRQYVLEWKRRGKDRGGKKEDRGQLPTKEMVIARNNRAKSCRKSPSPPIPVSPVRVTAPAESVSRDVTPESTRCNSVNVVESTSTRIAKTSENVDDFEVFIEKSIEDLPSTSTSARLTTPSVNPEQNLSTTSQNSVESSEIAKNVDYFDVVIEKSMESTSTRIVRSRNPDDFINPELNISTTSQNSVESSEIAKNVDDFEVVLEKSIEDLPSTSTSTNAANESTRRHTRSNKADELFTTGVDITKRKKRDYDRTHAGRFWKKGAPPPSPPLPKPKITPEEPEENEAERPKDRKKKKRKARKRIFGTHKYRYEKRQAFLEKKGLKKAGNLPVPVEVESSPPQVPTPETSSL</sequence>
<feature type="compositionally biased region" description="Pro residues" evidence="1">
    <location>
        <begin position="445"/>
        <end position="456"/>
    </location>
</feature>
<feature type="region of interest" description="Disordered" evidence="1">
    <location>
        <begin position="217"/>
        <end position="250"/>
    </location>
</feature>
<feature type="compositionally biased region" description="Basic and acidic residues" evidence="1">
    <location>
        <begin position="493"/>
        <end position="502"/>
    </location>
</feature>
<dbReference type="Proteomes" id="UP001152747">
    <property type="component" value="Unassembled WGS sequence"/>
</dbReference>
<evidence type="ECO:0000313" key="2">
    <source>
        <dbReference type="EMBL" id="CAI5447091.1"/>
    </source>
</evidence>
<name>A0A9P1IL67_9PELO</name>
<organism evidence="2 3">
    <name type="scientific">Caenorhabditis angaria</name>
    <dbReference type="NCBI Taxonomy" id="860376"/>
    <lineage>
        <taxon>Eukaryota</taxon>
        <taxon>Metazoa</taxon>
        <taxon>Ecdysozoa</taxon>
        <taxon>Nematoda</taxon>
        <taxon>Chromadorea</taxon>
        <taxon>Rhabditida</taxon>
        <taxon>Rhabditina</taxon>
        <taxon>Rhabditomorpha</taxon>
        <taxon>Rhabditoidea</taxon>
        <taxon>Rhabditidae</taxon>
        <taxon>Peloderinae</taxon>
        <taxon>Caenorhabditis</taxon>
    </lineage>
</organism>
<evidence type="ECO:0000313" key="3">
    <source>
        <dbReference type="Proteomes" id="UP001152747"/>
    </source>
</evidence>
<dbReference type="PANTHER" id="PTHR38620:SF1">
    <property type="entry name" value="CUE DOMAIN-CONTAINING PROTEIN-RELATED"/>
    <property type="match status" value="1"/>
</dbReference>
<feature type="compositionally biased region" description="Polar residues" evidence="1">
    <location>
        <begin position="291"/>
        <end position="319"/>
    </location>
</feature>
<gene>
    <name evidence="2" type="ORF">CAMP_LOCUS9728</name>
</gene>
<feature type="compositionally biased region" description="Basic and acidic residues" evidence="1">
    <location>
        <begin position="195"/>
        <end position="204"/>
    </location>
</feature>
<comment type="caution">
    <text evidence="2">The sequence shown here is derived from an EMBL/GenBank/DDBJ whole genome shotgun (WGS) entry which is preliminary data.</text>
</comment>
<feature type="region of interest" description="Disordered" evidence="1">
    <location>
        <begin position="291"/>
        <end position="320"/>
    </location>
</feature>
<evidence type="ECO:0000256" key="1">
    <source>
        <dbReference type="SAM" id="MobiDB-lite"/>
    </source>
</evidence>
<feature type="compositionally biased region" description="Low complexity" evidence="1">
    <location>
        <begin position="393"/>
        <end position="403"/>
    </location>
</feature>
<feature type="region of interest" description="Disordered" evidence="1">
    <location>
        <begin position="191"/>
        <end position="210"/>
    </location>
</feature>
<proteinExistence type="predicted"/>
<feature type="compositionally biased region" description="Basic residues" evidence="1">
    <location>
        <begin position="472"/>
        <end position="492"/>
    </location>
</feature>
<feature type="region of interest" description="Disordered" evidence="1">
    <location>
        <begin position="391"/>
        <end position="414"/>
    </location>
</feature>
<dbReference type="EMBL" id="CANHGI010000004">
    <property type="protein sequence ID" value="CAI5447091.1"/>
    <property type="molecule type" value="Genomic_DNA"/>
</dbReference>
<keyword evidence="3" id="KW-1185">Reference proteome</keyword>
<feature type="region of interest" description="Disordered" evidence="1">
    <location>
        <begin position="428"/>
        <end position="531"/>
    </location>
</feature>
<protein>
    <submittedName>
        <fullName evidence="2">Uncharacterized protein</fullName>
    </submittedName>
</protein>
<reference evidence="2" key="1">
    <citation type="submission" date="2022-11" db="EMBL/GenBank/DDBJ databases">
        <authorList>
            <person name="Kikuchi T."/>
        </authorList>
    </citation>
    <scope>NUCLEOTIDE SEQUENCE</scope>
    <source>
        <strain evidence="2">PS1010</strain>
    </source>
</reference>
<dbReference type="PANTHER" id="PTHR38620">
    <property type="entry name" value="PROTEIN CBG07292-RELATED"/>
    <property type="match status" value="1"/>
</dbReference>
<accession>A0A9P1IL67</accession>